<feature type="transmembrane region" description="Helical" evidence="10">
    <location>
        <begin position="12"/>
        <end position="31"/>
    </location>
</feature>
<dbReference type="SUPFAM" id="SSF50156">
    <property type="entry name" value="PDZ domain-like"/>
    <property type="match status" value="1"/>
</dbReference>
<evidence type="ECO:0000313" key="13">
    <source>
        <dbReference type="EMBL" id="MBO1927999.1"/>
    </source>
</evidence>
<feature type="domain" description="PDZ" evidence="12">
    <location>
        <begin position="222"/>
        <end position="284"/>
    </location>
</feature>
<keyword evidence="8 10" id="KW-1133">Transmembrane helix</keyword>
<evidence type="ECO:0000256" key="7">
    <source>
        <dbReference type="ARBA" id="ARBA00022927"/>
    </source>
</evidence>
<comment type="similarity">
    <text evidence="2">Belongs to the GSP C family.</text>
</comment>
<keyword evidence="3" id="KW-0813">Transport</keyword>
<dbReference type="InterPro" id="IPR001478">
    <property type="entry name" value="PDZ"/>
</dbReference>
<evidence type="ECO:0000256" key="9">
    <source>
        <dbReference type="ARBA" id="ARBA00023136"/>
    </source>
</evidence>
<dbReference type="Pfam" id="PF13180">
    <property type="entry name" value="PDZ_2"/>
    <property type="match status" value="1"/>
</dbReference>
<accession>A0ABS3Q7T6</accession>
<keyword evidence="14" id="KW-1185">Reference proteome</keyword>
<sequence length="284" mass="31831">MSISLTNKNIFPLIAKTLTVLLLLAIVWIVGKVINQLLQPPLDIIQPALQKEQANSSFGSLQPAKPSFILGEPQASSDAEKQEEIPLKESLDALQDTKLNVLLTGILYTPEDSVAVIEENRKTFVLRVGEELRPDISIENIEPSFVVLDNRGKLEKLSLKESELPVSKSQSKPAVQAISEDDKAKLDKIRSDVRKTPLAMNRYVRFRNLTRDGKVYALQVWPRKERALFESLGFKSGDKILSVDGTAISEMNENPQQLQQLMQKTQFSLQIERRGQIQSLSVSL</sequence>
<dbReference type="Gene3D" id="2.30.30.830">
    <property type="match status" value="1"/>
</dbReference>
<dbReference type="NCBIfam" id="TIGR01713">
    <property type="entry name" value="typeII_sec_gspC"/>
    <property type="match status" value="1"/>
</dbReference>
<keyword evidence="4" id="KW-1003">Cell membrane</keyword>
<keyword evidence="6 10" id="KW-0812">Transmembrane</keyword>
<dbReference type="InterPro" id="IPR001639">
    <property type="entry name" value="T2SS_protein-GspC"/>
</dbReference>
<evidence type="ECO:0000256" key="5">
    <source>
        <dbReference type="ARBA" id="ARBA00022519"/>
    </source>
</evidence>
<dbReference type="Gene3D" id="2.30.42.10">
    <property type="match status" value="1"/>
</dbReference>
<evidence type="ECO:0000256" key="10">
    <source>
        <dbReference type="SAM" id="Phobius"/>
    </source>
</evidence>
<comment type="caution">
    <text evidence="13">The sequence shown here is derived from an EMBL/GenBank/DDBJ whole genome shotgun (WGS) entry which is preliminary data.</text>
</comment>
<protein>
    <submittedName>
        <fullName evidence="13">Type II secretion system protein GspC</fullName>
    </submittedName>
</protein>
<dbReference type="InterPro" id="IPR036034">
    <property type="entry name" value="PDZ_sf"/>
</dbReference>
<comment type="subcellular location">
    <subcellularLocation>
        <location evidence="1">Cell inner membrane</location>
    </subcellularLocation>
</comment>
<evidence type="ECO:0000256" key="4">
    <source>
        <dbReference type="ARBA" id="ARBA00022475"/>
    </source>
</evidence>
<evidence type="ECO:0000259" key="12">
    <source>
        <dbReference type="Pfam" id="PF13180"/>
    </source>
</evidence>
<proteinExistence type="inferred from homology"/>
<dbReference type="RefSeq" id="WP_208150614.1">
    <property type="nucleotide sequence ID" value="NZ_JAGETV010000023.1"/>
</dbReference>
<dbReference type="Pfam" id="PF11356">
    <property type="entry name" value="T2SSC"/>
    <property type="match status" value="1"/>
</dbReference>
<keyword evidence="7" id="KW-0653">Protein transport</keyword>
<organism evidence="13 14">
    <name type="scientific">Thiomicrorhabdus marina</name>
    <dbReference type="NCBI Taxonomy" id="2818442"/>
    <lineage>
        <taxon>Bacteria</taxon>
        <taxon>Pseudomonadati</taxon>
        <taxon>Pseudomonadota</taxon>
        <taxon>Gammaproteobacteria</taxon>
        <taxon>Thiotrichales</taxon>
        <taxon>Piscirickettsiaceae</taxon>
        <taxon>Thiomicrorhabdus</taxon>
    </lineage>
</organism>
<name>A0ABS3Q7T6_9GAMM</name>
<dbReference type="InterPro" id="IPR024961">
    <property type="entry name" value="T2SS_GspC_N"/>
</dbReference>
<reference evidence="13 14" key="1">
    <citation type="submission" date="2021-03" db="EMBL/GenBank/DDBJ databases">
        <title>Thiomicrorhabdus sp.nov.,novel sulfur-oxidizing bacteria isolated from coastal sediment.</title>
        <authorList>
            <person name="Liu X."/>
        </authorList>
    </citation>
    <scope>NUCLEOTIDE SEQUENCE [LARGE SCALE GENOMIC DNA]</scope>
    <source>
        <strain evidence="13 14">6S2-11</strain>
    </source>
</reference>
<evidence type="ECO:0000256" key="2">
    <source>
        <dbReference type="ARBA" id="ARBA00007986"/>
    </source>
</evidence>
<dbReference type="Proteomes" id="UP000664835">
    <property type="component" value="Unassembled WGS sequence"/>
</dbReference>
<evidence type="ECO:0000256" key="3">
    <source>
        <dbReference type="ARBA" id="ARBA00022448"/>
    </source>
</evidence>
<dbReference type="EMBL" id="JAGETV010000023">
    <property type="protein sequence ID" value="MBO1927999.1"/>
    <property type="molecule type" value="Genomic_DNA"/>
</dbReference>
<evidence type="ECO:0000313" key="14">
    <source>
        <dbReference type="Proteomes" id="UP000664835"/>
    </source>
</evidence>
<evidence type="ECO:0000256" key="8">
    <source>
        <dbReference type="ARBA" id="ARBA00022989"/>
    </source>
</evidence>
<evidence type="ECO:0000256" key="1">
    <source>
        <dbReference type="ARBA" id="ARBA00004533"/>
    </source>
</evidence>
<keyword evidence="9 10" id="KW-0472">Membrane</keyword>
<evidence type="ECO:0000256" key="6">
    <source>
        <dbReference type="ARBA" id="ARBA00022692"/>
    </source>
</evidence>
<gene>
    <name evidence="13" type="primary">gspC</name>
    <name evidence="13" type="ORF">J3998_10475</name>
</gene>
<keyword evidence="5" id="KW-0997">Cell inner membrane</keyword>
<feature type="domain" description="Type II secretion system protein GspC N-terminal" evidence="11">
    <location>
        <begin position="20"/>
        <end position="159"/>
    </location>
</feature>
<evidence type="ECO:0000259" key="11">
    <source>
        <dbReference type="Pfam" id="PF11356"/>
    </source>
</evidence>